<keyword evidence="1" id="KW-0732">Signal</keyword>
<gene>
    <name evidence="3" type="primary">LOC115627965</name>
</gene>
<dbReference type="AlphaFoldDB" id="A0A6J2TUF7"/>
<evidence type="ECO:0000313" key="2">
    <source>
        <dbReference type="Proteomes" id="UP000504634"/>
    </source>
</evidence>
<sequence length="75" mass="8777">MQLQKLLLTFSIIFALIIAHHSQITEAKRLIFYNRVPKVQKGQLLVTHPLSKPCPQGKMRDHRGRCRRAIIFVRD</sequence>
<name>A0A6J2TUF7_DROLE</name>
<proteinExistence type="predicted"/>
<evidence type="ECO:0000256" key="1">
    <source>
        <dbReference type="SAM" id="SignalP"/>
    </source>
</evidence>
<dbReference type="OrthoDB" id="8014567at2759"/>
<protein>
    <submittedName>
        <fullName evidence="3">Uncharacterized protein LOC115627965</fullName>
    </submittedName>
</protein>
<accession>A0A6J2TUF7</accession>
<reference evidence="3" key="1">
    <citation type="submission" date="2025-08" db="UniProtKB">
        <authorList>
            <consortium name="RefSeq"/>
        </authorList>
    </citation>
    <scope>IDENTIFICATION</scope>
    <source>
        <strain evidence="3">11010-0011.00</strain>
        <tissue evidence="3">Whole body</tissue>
    </source>
</reference>
<dbReference type="RefSeq" id="XP_030379719.1">
    <property type="nucleotide sequence ID" value="XM_030523859.1"/>
</dbReference>
<evidence type="ECO:0000313" key="3">
    <source>
        <dbReference type="RefSeq" id="XP_030379719.1"/>
    </source>
</evidence>
<keyword evidence="2" id="KW-1185">Reference proteome</keyword>
<organism evidence="2 3">
    <name type="scientific">Drosophila lebanonensis</name>
    <name type="common">Fruit fly</name>
    <name type="synonym">Scaptodrosophila lebanonensis</name>
    <dbReference type="NCBI Taxonomy" id="7225"/>
    <lineage>
        <taxon>Eukaryota</taxon>
        <taxon>Metazoa</taxon>
        <taxon>Ecdysozoa</taxon>
        <taxon>Arthropoda</taxon>
        <taxon>Hexapoda</taxon>
        <taxon>Insecta</taxon>
        <taxon>Pterygota</taxon>
        <taxon>Neoptera</taxon>
        <taxon>Endopterygota</taxon>
        <taxon>Diptera</taxon>
        <taxon>Brachycera</taxon>
        <taxon>Muscomorpha</taxon>
        <taxon>Ephydroidea</taxon>
        <taxon>Drosophilidae</taxon>
        <taxon>Scaptodrosophila</taxon>
    </lineage>
</organism>
<feature type="chain" id="PRO_5026765694" evidence="1">
    <location>
        <begin position="28"/>
        <end position="75"/>
    </location>
</feature>
<dbReference type="Proteomes" id="UP000504634">
    <property type="component" value="Unplaced"/>
</dbReference>
<feature type="signal peptide" evidence="1">
    <location>
        <begin position="1"/>
        <end position="27"/>
    </location>
</feature>
<dbReference type="GeneID" id="115627965"/>